<proteinExistence type="predicted"/>
<reference evidence="2 3" key="1">
    <citation type="submission" date="2019-02" db="EMBL/GenBank/DDBJ databases">
        <title>Deep-cultivation of Planctomycetes and their phenomic and genomic characterization uncovers novel biology.</title>
        <authorList>
            <person name="Wiegand S."/>
            <person name="Jogler M."/>
            <person name="Boedeker C."/>
            <person name="Pinto D."/>
            <person name="Vollmers J."/>
            <person name="Rivas-Marin E."/>
            <person name="Kohn T."/>
            <person name="Peeters S.H."/>
            <person name="Heuer A."/>
            <person name="Rast P."/>
            <person name="Oberbeckmann S."/>
            <person name="Bunk B."/>
            <person name="Jeske O."/>
            <person name="Meyerdierks A."/>
            <person name="Storesund J.E."/>
            <person name="Kallscheuer N."/>
            <person name="Luecker S."/>
            <person name="Lage O.M."/>
            <person name="Pohl T."/>
            <person name="Merkel B.J."/>
            <person name="Hornburger P."/>
            <person name="Mueller R.-W."/>
            <person name="Bruemmer F."/>
            <person name="Labrenz M."/>
            <person name="Spormann A.M."/>
            <person name="Op den Camp H."/>
            <person name="Overmann J."/>
            <person name="Amann R."/>
            <person name="Jetten M.S.M."/>
            <person name="Mascher T."/>
            <person name="Medema M.H."/>
            <person name="Devos D.P."/>
            <person name="Kaster A.-K."/>
            <person name="Ovreas L."/>
            <person name="Rohde M."/>
            <person name="Galperin M.Y."/>
            <person name="Jogler C."/>
        </authorList>
    </citation>
    <scope>NUCLEOTIDE SEQUENCE [LARGE SCALE GENOMIC DNA]</scope>
    <source>
        <strain evidence="2 3">CA12</strain>
    </source>
</reference>
<accession>A0A517P6Z9</accession>
<dbReference type="KEGG" id="acaf:CA12_12140"/>
<evidence type="ECO:0000313" key="3">
    <source>
        <dbReference type="Proteomes" id="UP000318741"/>
    </source>
</evidence>
<dbReference type="EMBL" id="CP036265">
    <property type="protein sequence ID" value="QDT15133.1"/>
    <property type="molecule type" value="Genomic_DNA"/>
</dbReference>
<keyword evidence="3" id="KW-1185">Reference proteome</keyword>
<organism evidence="2 3">
    <name type="scientific">Alienimonas californiensis</name>
    <dbReference type="NCBI Taxonomy" id="2527989"/>
    <lineage>
        <taxon>Bacteria</taxon>
        <taxon>Pseudomonadati</taxon>
        <taxon>Planctomycetota</taxon>
        <taxon>Planctomycetia</taxon>
        <taxon>Planctomycetales</taxon>
        <taxon>Planctomycetaceae</taxon>
        <taxon>Alienimonas</taxon>
    </lineage>
</organism>
<feature type="signal peptide" evidence="1">
    <location>
        <begin position="1"/>
        <end position="29"/>
    </location>
</feature>
<dbReference type="Proteomes" id="UP000318741">
    <property type="component" value="Chromosome"/>
</dbReference>
<evidence type="ECO:0000256" key="1">
    <source>
        <dbReference type="SAM" id="SignalP"/>
    </source>
</evidence>
<protein>
    <submittedName>
        <fullName evidence="2">Uncharacterized protein</fullName>
    </submittedName>
</protein>
<dbReference type="OrthoDB" id="9835417at2"/>
<dbReference type="RefSeq" id="WP_145357962.1">
    <property type="nucleotide sequence ID" value="NZ_CP036265.1"/>
</dbReference>
<dbReference type="PROSITE" id="PS51257">
    <property type="entry name" value="PROKAR_LIPOPROTEIN"/>
    <property type="match status" value="1"/>
</dbReference>
<name>A0A517P6Z9_9PLAN</name>
<evidence type="ECO:0000313" key="2">
    <source>
        <dbReference type="EMBL" id="QDT15133.1"/>
    </source>
</evidence>
<sequence precursor="true">MRPPLCSALAALALLTGGLSVGCSPAPDAATTDDEAFEDEDAPYAPPEEFSAFVGDFGDYSWVVLFAQAPMDAVSEAYGKTVGQSVTENVPVTATDEAMYGPSGTIAQVKGSDWVQVCHRVGVWEDFDAAAFAETLNAPVLIFQGEDTSGSVSLERHAPGEPVQTFLTSDDRDLTQEHADSIGADPPPADAEIVEDYDAALASLGVVPVRLMIGAPAAGQDYPDGTGGVIAPEAEAAKLERVDATPAPLN</sequence>
<dbReference type="AlphaFoldDB" id="A0A517P6Z9"/>
<feature type="chain" id="PRO_5021748249" evidence="1">
    <location>
        <begin position="30"/>
        <end position="250"/>
    </location>
</feature>
<gene>
    <name evidence="2" type="ORF">CA12_12140</name>
</gene>
<keyword evidence="1" id="KW-0732">Signal</keyword>